<dbReference type="EMBL" id="JBHPON010000002">
    <property type="protein sequence ID" value="MFC6036804.1"/>
    <property type="molecule type" value="Genomic_DNA"/>
</dbReference>
<dbReference type="SUPFAM" id="SSF55811">
    <property type="entry name" value="Nudix"/>
    <property type="match status" value="1"/>
</dbReference>
<comment type="cofactor">
    <cofactor evidence="2">
        <name>Mg(2+)</name>
        <dbReference type="ChEBI" id="CHEBI:18420"/>
    </cofactor>
</comment>
<dbReference type="InterPro" id="IPR015797">
    <property type="entry name" value="NUDIX_hydrolase-like_dom_sf"/>
</dbReference>
<keyword evidence="6" id="KW-0464">Manganese</keyword>
<organism evidence="8 9">
    <name type="scientific">Hyphococcus aureus</name>
    <dbReference type="NCBI Taxonomy" id="2666033"/>
    <lineage>
        <taxon>Bacteria</taxon>
        <taxon>Pseudomonadati</taxon>
        <taxon>Pseudomonadota</taxon>
        <taxon>Alphaproteobacteria</taxon>
        <taxon>Parvularculales</taxon>
        <taxon>Parvularculaceae</taxon>
        <taxon>Hyphococcus</taxon>
    </lineage>
</organism>
<dbReference type="PANTHER" id="PTHR12318">
    <property type="entry name" value="TESTOSTERONE-REGULATED PROTEIN RP2"/>
    <property type="match status" value="1"/>
</dbReference>
<dbReference type="RefSeq" id="WP_379881950.1">
    <property type="nucleotide sequence ID" value="NZ_JBHPON010000002.1"/>
</dbReference>
<keyword evidence="9" id="KW-1185">Reference proteome</keyword>
<evidence type="ECO:0000313" key="8">
    <source>
        <dbReference type="EMBL" id="MFC6036804.1"/>
    </source>
</evidence>
<proteinExistence type="predicted"/>
<comment type="caution">
    <text evidence="8">The sequence shown here is derived from an EMBL/GenBank/DDBJ whole genome shotgun (WGS) entry which is preliminary data.</text>
</comment>
<protein>
    <submittedName>
        <fullName evidence="8">NUDIX domain-containing protein</fullName>
    </submittedName>
</protein>
<evidence type="ECO:0000256" key="3">
    <source>
        <dbReference type="ARBA" id="ARBA00022723"/>
    </source>
</evidence>
<dbReference type="Gene3D" id="3.90.79.10">
    <property type="entry name" value="Nucleoside Triphosphate Pyrophosphohydrolase"/>
    <property type="match status" value="1"/>
</dbReference>
<dbReference type="PROSITE" id="PS51462">
    <property type="entry name" value="NUDIX"/>
    <property type="match status" value="1"/>
</dbReference>
<gene>
    <name evidence="8" type="ORF">ACFMB1_14695</name>
</gene>
<keyword evidence="4" id="KW-0378">Hydrolase</keyword>
<dbReference type="Proteomes" id="UP001596116">
    <property type="component" value="Unassembled WGS sequence"/>
</dbReference>
<reference evidence="8 9" key="1">
    <citation type="submission" date="2024-09" db="EMBL/GenBank/DDBJ databases">
        <authorList>
            <person name="Zhang Z.-H."/>
        </authorList>
    </citation>
    <scope>NUCLEOTIDE SEQUENCE [LARGE SCALE GENOMIC DNA]</scope>
    <source>
        <strain evidence="8 9">HHTR114</strain>
    </source>
</reference>
<dbReference type="InterPro" id="IPR039121">
    <property type="entry name" value="NUDT19"/>
</dbReference>
<evidence type="ECO:0000313" key="9">
    <source>
        <dbReference type="Proteomes" id="UP001596116"/>
    </source>
</evidence>
<accession>A0ABW1KXT5</accession>
<evidence type="ECO:0000256" key="4">
    <source>
        <dbReference type="ARBA" id="ARBA00022801"/>
    </source>
</evidence>
<feature type="domain" description="Nudix hydrolase" evidence="7">
    <location>
        <begin position="3"/>
        <end position="199"/>
    </location>
</feature>
<evidence type="ECO:0000256" key="2">
    <source>
        <dbReference type="ARBA" id="ARBA00001946"/>
    </source>
</evidence>
<dbReference type="PANTHER" id="PTHR12318:SF0">
    <property type="entry name" value="ACYL-COENZYME A DIPHOSPHATASE NUDT19"/>
    <property type="match status" value="1"/>
</dbReference>
<sequence length="259" mass="28394">MSDAIPAATIILLRDAPRFETLMVVRHTNIAFAGGAMVFPGGRIDAGDHAPQWEDHCDGSGDILQEQLAPRIAAIREAFEETGLLLARRGGAMISADEALKLASWRPRVENDDALFLEMAAGEGLRLALDALHFFARWRPPAGVGHRRYDTWFFAARAPASQIAEPDGGEATEVVWAPPGAMLAERDAGRRKMIFPTSRNVELLNVSASTADVFQFASERSIRLVEPRIIERDGTAFLTIPDDMGYPVTEEPIELAMRS</sequence>
<keyword evidence="3" id="KW-0479">Metal-binding</keyword>
<dbReference type="InterPro" id="IPR000086">
    <property type="entry name" value="NUDIX_hydrolase_dom"/>
</dbReference>
<evidence type="ECO:0000256" key="5">
    <source>
        <dbReference type="ARBA" id="ARBA00022842"/>
    </source>
</evidence>
<evidence type="ECO:0000259" key="7">
    <source>
        <dbReference type="PROSITE" id="PS51462"/>
    </source>
</evidence>
<name>A0ABW1KXT5_9PROT</name>
<evidence type="ECO:0000256" key="1">
    <source>
        <dbReference type="ARBA" id="ARBA00001936"/>
    </source>
</evidence>
<dbReference type="CDD" id="cd18870">
    <property type="entry name" value="NUDIX_AcylCoAdiphos_Nudt19"/>
    <property type="match status" value="1"/>
</dbReference>
<keyword evidence="5" id="KW-0460">Magnesium</keyword>
<evidence type="ECO:0000256" key="6">
    <source>
        <dbReference type="ARBA" id="ARBA00023211"/>
    </source>
</evidence>
<comment type="cofactor">
    <cofactor evidence="1">
        <name>Mn(2+)</name>
        <dbReference type="ChEBI" id="CHEBI:29035"/>
    </cofactor>
</comment>